<gene>
    <name evidence="2" type="primary">AVEN_102082_1</name>
    <name evidence="2" type="ORF">CEXT_350091</name>
</gene>
<dbReference type="PANTHER" id="PTHR45902">
    <property type="entry name" value="LATROPHILIN RECEPTOR-LIKE PROTEIN A"/>
    <property type="match status" value="1"/>
</dbReference>
<proteinExistence type="predicted"/>
<dbReference type="PANTHER" id="PTHR45902:SF4">
    <property type="entry name" value="G-PROTEIN COUPLED RECEPTORS FAMILY 2 PROFILE 2 DOMAIN-CONTAINING PROTEIN"/>
    <property type="match status" value="1"/>
</dbReference>
<accession>A0AAV4P419</accession>
<dbReference type="AlphaFoldDB" id="A0AAV4P419"/>
<evidence type="ECO:0000313" key="3">
    <source>
        <dbReference type="Proteomes" id="UP001054945"/>
    </source>
</evidence>
<feature type="region of interest" description="Disordered" evidence="1">
    <location>
        <begin position="1"/>
        <end position="35"/>
    </location>
</feature>
<evidence type="ECO:0000313" key="2">
    <source>
        <dbReference type="EMBL" id="GIX92027.1"/>
    </source>
</evidence>
<keyword evidence="3" id="KW-1185">Reference proteome</keyword>
<evidence type="ECO:0000256" key="1">
    <source>
        <dbReference type="SAM" id="MobiDB-lite"/>
    </source>
</evidence>
<protein>
    <submittedName>
        <fullName evidence="2">SMB domain-containing protein</fullName>
    </submittedName>
</protein>
<dbReference type="InterPro" id="IPR053231">
    <property type="entry name" value="GPCR_LN-TM7"/>
</dbReference>
<dbReference type="Proteomes" id="UP001054945">
    <property type="component" value="Unassembled WGS sequence"/>
</dbReference>
<feature type="compositionally biased region" description="Basic and acidic residues" evidence="1">
    <location>
        <begin position="15"/>
        <end position="26"/>
    </location>
</feature>
<comment type="caution">
    <text evidence="2">The sequence shown here is derived from an EMBL/GenBank/DDBJ whole genome shotgun (WGS) entry which is preliminary data.</text>
</comment>
<sequence>MKISVHPDPLGCDSRAPKGDSGRADKSFQSSQELVTNAKRSGTLLATDLNKILSNKANITVLKPCEAVVSGDRNNGSAIEFSAAGVEWHDDGSTWRPLGRRSSPKGVLRTMGSQLLSRGQLQEGGPASVRPRLRPKLRVRRPCARYRACCFDAEFRSTVSILKLRETERCIVNYAHESAYMVDTCGPRYAKDSLCTSNATDHDDPLLMIPVTSTVTGTTYRNFFCALCNEDTDAEHLEPWNLRVASWGLEVERSSLAQLKYNKAIKAWTLVEGNSSVTVYPTAMVPDSLRSTVVRCRGGLVDRCAHRWSDADVEARCNSYMSLVKDKKGLLYRNPYCAICNYVDMKDLDCINLPSRDGAGAGAVVVTML</sequence>
<reference evidence="2 3" key="1">
    <citation type="submission" date="2021-06" db="EMBL/GenBank/DDBJ databases">
        <title>Caerostris extrusa draft genome.</title>
        <authorList>
            <person name="Kono N."/>
            <person name="Arakawa K."/>
        </authorList>
    </citation>
    <scope>NUCLEOTIDE SEQUENCE [LARGE SCALE GENOMIC DNA]</scope>
</reference>
<name>A0AAV4P419_CAEEX</name>
<dbReference type="EMBL" id="BPLR01004086">
    <property type="protein sequence ID" value="GIX92027.1"/>
    <property type="molecule type" value="Genomic_DNA"/>
</dbReference>
<organism evidence="2 3">
    <name type="scientific">Caerostris extrusa</name>
    <name type="common">Bark spider</name>
    <name type="synonym">Caerostris bankana</name>
    <dbReference type="NCBI Taxonomy" id="172846"/>
    <lineage>
        <taxon>Eukaryota</taxon>
        <taxon>Metazoa</taxon>
        <taxon>Ecdysozoa</taxon>
        <taxon>Arthropoda</taxon>
        <taxon>Chelicerata</taxon>
        <taxon>Arachnida</taxon>
        <taxon>Araneae</taxon>
        <taxon>Araneomorphae</taxon>
        <taxon>Entelegynae</taxon>
        <taxon>Araneoidea</taxon>
        <taxon>Araneidae</taxon>
        <taxon>Caerostris</taxon>
    </lineage>
</organism>